<dbReference type="Gene3D" id="1.20.1110.10">
    <property type="entry name" value="Calcium-transporting ATPase, transmembrane domain"/>
    <property type="match status" value="1"/>
</dbReference>
<protein>
    <submittedName>
        <fullName evidence="1">Uncharacterized protein</fullName>
    </submittedName>
</protein>
<sequence length="54" mass="6191">MIIKIIVMYPIQHHKYRDGIDNLLILSIGGIPMQMPTVPFILHHVPFQSILPSI</sequence>
<dbReference type="EMBL" id="JARBHA010000016">
    <property type="protein sequence ID" value="KAJ9678896.1"/>
    <property type="molecule type" value="Genomic_DNA"/>
</dbReference>
<comment type="caution">
    <text evidence="1">The sequence shown here is derived from an EMBL/GenBank/DDBJ whole genome shotgun (WGS) entry which is preliminary data.</text>
</comment>
<name>A0AA39DCC7_VITRO</name>
<accession>A0AA39DCC7</accession>
<dbReference type="Proteomes" id="UP001168098">
    <property type="component" value="Unassembled WGS sequence"/>
</dbReference>
<dbReference type="AlphaFoldDB" id="A0AA39DCC7"/>
<gene>
    <name evidence="1" type="ORF">PVL29_020944</name>
</gene>
<keyword evidence="2" id="KW-1185">Reference proteome</keyword>
<reference evidence="1 2" key="1">
    <citation type="journal article" date="2023" name="BMC Biotechnol.">
        <title>Vitis rotundifolia cv Carlos genome sequencing.</title>
        <authorList>
            <person name="Huff M."/>
            <person name="Hulse-Kemp A."/>
            <person name="Scheffler B."/>
            <person name="Youngblood R."/>
            <person name="Simpson S."/>
            <person name="Babiker E."/>
            <person name="Staton M."/>
        </authorList>
    </citation>
    <scope>NUCLEOTIDE SEQUENCE [LARGE SCALE GENOMIC DNA]</scope>
    <source>
        <tissue evidence="1">Leaf</tissue>
    </source>
</reference>
<organism evidence="1 2">
    <name type="scientific">Vitis rotundifolia</name>
    <name type="common">Muscadine grape</name>
    <dbReference type="NCBI Taxonomy" id="103349"/>
    <lineage>
        <taxon>Eukaryota</taxon>
        <taxon>Viridiplantae</taxon>
        <taxon>Streptophyta</taxon>
        <taxon>Embryophyta</taxon>
        <taxon>Tracheophyta</taxon>
        <taxon>Spermatophyta</taxon>
        <taxon>Magnoliopsida</taxon>
        <taxon>eudicotyledons</taxon>
        <taxon>Gunneridae</taxon>
        <taxon>Pentapetalae</taxon>
        <taxon>rosids</taxon>
        <taxon>Vitales</taxon>
        <taxon>Vitaceae</taxon>
        <taxon>Viteae</taxon>
        <taxon>Vitis</taxon>
    </lineage>
</organism>
<evidence type="ECO:0000313" key="1">
    <source>
        <dbReference type="EMBL" id="KAJ9678896.1"/>
    </source>
</evidence>
<proteinExistence type="predicted"/>
<evidence type="ECO:0000313" key="2">
    <source>
        <dbReference type="Proteomes" id="UP001168098"/>
    </source>
</evidence>